<evidence type="ECO:0000313" key="2">
    <source>
        <dbReference type="EMBL" id="MEQ2297085.1"/>
    </source>
</evidence>
<reference evidence="2 3" key="1">
    <citation type="submission" date="2021-06" db="EMBL/GenBank/DDBJ databases">
        <authorList>
            <person name="Palmer J.M."/>
        </authorList>
    </citation>
    <scope>NUCLEOTIDE SEQUENCE [LARGE SCALE GENOMIC DNA]</scope>
    <source>
        <strain evidence="2 3">AS_MEX2019</strain>
        <tissue evidence="2">Muscle</tissue>
    </source>
</reference>
<organism evidence="2 3">
    <name type="scientific">Ameca splendens</name>
    <dbReference type="NCBI Taxonomy" id="208324"/>
    <lineage>
        <taxon>Eukaryota</taxon>
        <taxon>Metazoa</taxon>
        <taxon>Chordata</taxon>
        <taxon>Craniata</taxon>
        <taxon>Vertebrata</taxon>
        <taxon>Euteleostomi</taxon>
        <taxon>Actinopterygii</taxon>
        <taxon>Neopterygii</taxon>
        <taxon>Teleostei</taxon>
        <taxon>Neoteleostei</taxon>
        <taxon>Acanthomorphata</taxon>
        <taxon>Ovalentaria</taxon>
        <taxon>Atherinomorphae</taxon>
        <taxon>Cyprinodontiformes</taxon>
        <taxon>Goodeidae</taxon>
        <taxon>Ameca</taxon>
    </lineage>
</organism>
<evidence type="ECO:0000256" key="1">
    <source>
        <dbReference type="SAM" id="MobiDB-lite"/>
    </source>
</evidence>
<dbReference type="EMBL" id="JAHRIP010041438">
    <property type="protein sequence ID" value="MEQ2297085.1"/>
    <property type="molecule type" value="Genomic_DNA"/>
</dbReference>
<sequence length="151" mass="16664">MSRASPHLFTLLTGSRGQQTQQRRPDVPLPRHLLQLLREEPKGLPGQPQDTVPSACPGSSPGPTPGEMCPKHLPREASRRHPIQMPEPPQLVPLNVEKQRLYYEPLQDGRTPHPISKGGPSHPAEEANFSRLDLILSVMTQSSCPQVRVGT</sequence>
<evidence type="ECO:0000313" key="3">
    <source>
        <dbReference type="Proteomes" id="UP001469553"/>
    </source>
</evidence>
<gene>
    <name evidence="2" type="ORF">AMECASPLE_031119</name>
</gene>
<accession>A0ABV0YTB2</accession>
<feature type="region of interest" description="Disordered" evidence="1">
    <location>
        <begin position="41"/>
        <end position="73"/>
    </location>
</feature>
<comment type="caution">
    <text evidence="2">The sequence shown here is derived from an EMBL/GenBank/DDBJ whole genome shotgun (WGS) entry which is preliminary data.</text>
</comment>
<feature type="region of interest" description="Disordered" evidence="1">
    <location>
        <begin position="1"/>
        <end position="27"/>
    </location>
</feature>
<proteinExistence type="predicted"/>
<keyword evidence="3" id="KW-1185">Reference proteome</keyword>
<feature type="compositionally biased region" description="Low complexity" evidence="1">
    <location>
        <begin position="10"/>
        <end position="22"/>
    </location>
</feature>
<protein>
    <submittedName>
        <fullName evidence="2">Uncharacterized protein</fullName>
    </submittedName>
</protein>
<name>A0ABV0YTB2_9TELE</name>
<dbReference type="Proteomes" id="UP001469553">
    <property type="component" value="Unassembled WGS sequence"/>
</dbReference>